<evidence type="ECO:0000256" key="2">
    <source>
        <dbReference type="SAM" id="MobiDB-lite"/>
    </source>
</evidence>
<feature type="region of interest" description="Disordered" evidence="2">
    <location>
        <begin position="897"/>
        <end position="926"/>
    </location>
</feature>
<feature type="domain" description="Nephrocystin 3-like N-terminal" evidence="4">
    <location>
        <begin position="266"/>
        <end position="440"/>
    </location>
</feature>
<dbReference type="PANTHER" id="PTHR10039">
    <property type="entry name" value="AMELOGENIN"/>
    <property type="match status" value="1"/>
</dbReference>
<dbReference type="Gene3D" id="3.40.50.300">
    <property type="entry name" value="P-loop containing nucleotide triphosphate hydrolases"/>
    <property type="match status" value="1"/>
</dbReference>
<gene>
    <name evidence="6" type="ORF">CLO192961_LOCUS468092</name>
</gene>
<evidence type="ECO:0000259" key="5">
    <source>
        <dbReference type="Pfam" id="PF25053"/>
    </source>
</evidence>
<keyword evidence="1" id="KW-0677">Repeat</keyword>
<feature type="domain" description="DUF7791" evidence="5">
    <location>
        <begin position="570"/>
        <end position="661"/>
    </location>
</feature>
<keyword evidence="3" id="KW-1133">Transmembrane helix</keyword>
<evidence type="ECO:0000313" key="6">
    <source>
        <dbReference type="EMBL" id="VUC37319.1"/>
    </source>
</evidence>
<name>A0ABY6V0R4_BIOOC</name>
<keyword evidence="3" id="KW-0812">Transmembrane</keyword>
<feature type="transmembrane region" description="Helical" evidence="3">
    <location>
        <begin position="945"/>
        <end position="966"/>
    </location>
</feature>
<dbReference type="Proteomes" id="UP000766486">
    <property type="component" value="Unassembled WGS sequence"/>
</dbReference>
<keyword evidence="7" id="KW-1185">Reference proteome</keyword>
<evidence type="ECO:0000313" key="7">
    <source>
        <dbReference type="Proteomes" id="UP000766486"/>
    </source>
</evidence>
<reference evidence="6 7" key="1">
    <citation type="submission" date="2019-06" db="EMBL/GenBank/DDBJ databases">
        <authorList>
            <person name="Broberg M."/>
        </authorList>
    </citation>
    <scope>NUCLEOTIDE SEQUENCE [LARGE SCALE GENOMIC DNA]</scope>
</reference>
<keyword evidence="3" id="KW-0472">Membrane</keyword>
<dbReference type="Pfam" id="PF24883">
    <property type="entry name" value="NPHP3_N"/>
    <property type="match status" value="1"/>
</dbReference>
<evidence type="ECO:0008006" key="8">
    <source>
        <dbReference type="Google" id="ProtNLM"/>
    </source>
</evidence>
<protein>
    <recommendedName>
        <fullName evidence="8">NACHT domain-containing protein</fullName>
    </recommendedName>
</protein>
<dbReference type="EMBL" id="CABFNS010000938">
    <property type="protein sequence ID" value="VUC37319.1"/>
    <property type="molecule type" value="Genomic_DNA"/>
</dbReference>
<organism evidence="6 7">
    <name type="scientific">Bionectria ochroleuca</name>
    <name type="common">Gliocladium roseum</name>
    <dbReference type="NCBI Taxonomy" id="29856"/>
    <lineage>
        <taxon>Eukaryota</taxon>
        <taxon>Fungi</taxon>
        <taxon>Dikarya</taxon>
        <taxon>Ascomycota</taxon>
        <taxon>Pezizomycotina</taxon>
        <taxon>Sordariomycetes</taxon>
        <taxon>Hypocreomycetidae</taxon>
        <taxon>Hypocreales</taxon>
        <taxon>Bionectriaceae</taxon>
        <taxon>Clonostachys</taxon>
    </lineage>
</organism>
<dbReference type="InterPro" id="IPR056884">
    <property type="entry name" value="NPHP3-like_N"/>
</dbReference>
<evidence type="ECO:0000256" key="1">
    <source>
        <dbReference type="ARBA" id="ARBA00022737"/>
    </source>
</evidence>
<accession>A0ABY6V0R4</accession>
<feature type="compositionally biased region" description="Acidic residues" evidence="2">
    <location>
        <begin position="917"/>
        <end position="926"/>
    </location>
</feature>
<dbReference type="InterPro" id="IPR056693">
    <property type="entry name" value="DUF7791"/>
</dbReference>
<proteinExistence type="predicted"/>
<dbReference type="SUPFAM" id="SSF52540">
    <property type="entry name" value="P-loop containing nucleoside triphosphate hydrolases"/>
    <property type="match status" value="1"/>
</dbReference>
<dbReference type="Pfam" id="PF25053">
    <property type="entry name" value="DUF7791"/>
    <property type="match status" value="1"/>
</dbReference>
<evidence type="ECO:0000259" key="4">
    <source>
        <dbReference type="Pfam" id="PF24883"/>
    </source>
</evidence>
<comment type="caution">
    <text evidence="6">The sequence shown here is derived from an EMBL/GenBank/DDBJ whole genome shotgun (WGS) entry which is preliminary data.</text>
</comment>
<sequence length="1093" mass="124813">MDPVTAISLASSIITFIDFGTELISGAIEIYRAPDGTSAADAHLQDVLGDLGDLVEELDRSFHATTKTEKKIRQLARECGEDAEKLRTFLERLKMTGRRTPWKSVKAKWLRMRADSDVEELKERLREYRVDILLNLNLVLREEQSGIGQRLKQVIDSCRELRTDAAAGFDDLKNTILNEIGVRTDAITGPLEGIKLLLMRLQSDTQRIPVEHRILRQLIFTEMNSRRTQIHSADTTTCGWILEGPGLGEVDSTSKIPKSPREEARDAFRTWLVDGQNVFHISGNAGCGKSTLVKYVAHHHTTKSLLSQWAGAKSLVVADFYFWSGGSCMQTTVSGLQRALLFEILRTSPGLMPMVFPLQWAKFRDRAGDRLVEGIDFSDEAIDQAFGILLEHDSHANHRFCFFIDGLDEYKGNLVERHRLAQRLKDWTNGGDIKICASSRPYQEYLELFAYPSATIHLHQVNAPAIRSYCCRRFTESQAIQKIDRDDRHYLERDIVAKSQGIFLWAYLVVDILITAAHQGDPPEIILKKLDETPKELDQLYDKMLGGDSWNKIDRDRSNKILLLAINYPYAHPLTLFIFSWIDHIEDPDFPHVKLYQKDWDADLEARFDRATKQIRALGGGLLEVRSEERLKLEGATVGFFHRTARDYLLQEERQSSMLRSAPDFENCHPYLKIMLARWIFWHQHELKSSLMKRDTYRRTNGSYGSKHQFGEYGDIPFFLDDANGVVPLVQDIPASASAAVVLLLRQFGSLIERLRGQHIAIMGQLYFGFHLGLDDDGNFHINDGARREGRRYTSGSILHWAAWQYQAYPHESVERYVFEELPASILRYIIEEVTARPELKETIDGSLNLLATLMWRIYRWPRAFDVEFVLAVIRSGVRLDGTMRVGRGSLPAPDIRWQPADETCTSPEEPASGKDEECENQQDETGYDWKNFDDEITAKEVSTYPTWAIVLAASVSIILTGIIILDLPDVQLRGYATVAQELAQKTMEQGGDSSMKFHFLVRLQKGGKDVIEVGLNIFEAIMLCKLKFESAQVDVVEEQQMDRIQNLLRSLKLDEPIDLEMTKGRQEYRVDLLSGTSKSHFVDLRDILIRMY</sequence>
<evidence type="ECO:0000256" key="3">
    <source>
        <dbReference type="SAM" id="Phobius"/>
    </source>
</evidence>
<dbReference type="PANTHER" id="PTHR10039:SF5">
    <property type="entry name" value="NACHT DOMAIN-CONTAINING PROTEIN"/>
    <property type="match status" value="1"/>
</dbReference>
<dbReference type="InterPro" id="IPR027417">
    <property type="entry name" value="P-loop_NTPase"/>
</dbReference>